<comment type="caution">
    <text evidence="3">The sequence shown here is derived from an EMBL/GenBank/DDBJ whole genome shotgun (WGS) entry which is preliminary data.</text>
</comment>
<evidence type="ECO:0000256" key="1">
    <source>
        <dbReference type="ARBA" id="ARBA00006056"/>
    </source>
</evidence>
<dbReference type="OrthoDB" id="924592at2"/>
<dbReference type="GO" id="GO:0016491">
    <property type="term" value="F:oxidoreductase activity"/>
    <property type="evidence" value="ECO:0007669"/>
    <property type="project" value="UniProtKB-KW"/>
</dbReference>
<reference evidence="3 4" key="1">
    <citation type="submission" date="2016-04" db="EMBL/GenBank/DDBJ databases">
        <authorList>
            <person name="Evans L.H."/>
            <person name="Alamgir A."/>
            <person name="Owens N."/>
            <person name="Weber N.D."/>
            <person name="Virtaneva K."/>
            <person name="Barbian K."/>
            <person name="Babar A."/>
            <person name="Rosenke K."/>
        </authorList>
    </citation>
    <scope>NUCLEOTIDE SEQUENCE [LARGE SCALE GENOMIC DNA]</scope>
    <source>
        <strain evidence="3 4">IFM 0406</strain>
    </source>
</reference>
<dbReference type="STRING" id="455432.AWN90_15020"/>
<name>A0A164I2V9_9NOCA</name>
<dbReference type="RefSeq" id="WP_067581168.1">
    <property type="nucleotide sequence ID" value="NZ_JABMCZ010000002.1"/>
</dbReference>
<dbReference type="InterPro" id="IPR036111">
    <property type="entry name" value="Mal/L-sulfo/L-lacto_DH-like_sf"/>
</dbReference>
<keyword evidence="4" id="KW-1185">Reference proteome</keyword>
<proteinExistence type="inferred from homology"/>
<comment type="similarity">
    <text evidence="1">Belongs to the LDH2/MDH2 oxidoreductase family.</text>
</comment>
<evidence type="ECO:0000313" key="4">
    <source>
        <dbReference type="Proteomes" id="UP000076512"/>
    </source>
</evidence>
<dbReference type="Proteomes" id="UP000076512">
    <property type="component" value="Unassembled WGS sequence"/>
</dbReference>
<dbReference type="InterPro" id="IPR043144">
    <property type="entry name" value="Mal/L-sulf/L-lact_DH-like_ah"/>
</dbReference>
<evidence type="ECO:0000313" key="3">
    <source>
        <dbReference type="EMBL" id="KZM69050.1"/>
    </source>
</evidence>
<dbReference type="AlphaFoldDB" id="A0A164I2V9"/>
<dbReference type="InterPro" id="IPR043143">
    <property type="entry name" value="Mal/L-sulf/L-lact_DH-like_NADP"/>
</dbReference>
<sequence length="381" mass="39047">MQISEVDTAGQVRVDHDELIAFVARIFTGRGLPADRARIAADALVYGDAAGLGSHGLANLNKLYLPLFDDDRVDPAGELAVTSDRGAAAVIDAAGTLGLWTASAVLDNAADRAQRYGVGVCFVRNATHFGCAGYHTREQALRGRIALLSSNCGAQRIARPPGGRYAMLGTNPLSIAAPAGDAAPYVLDMSTTAVPTGKIRQAARRGDPIPSGWLVDESGAPLTDPTALDRGDGFPTWLGGSPETGAYKGYGLALAVEVLSALVSGAALGPAPEAYTGSGGPTGRDDDIGYFAMVIDPGAARGDSAMGPAAAGMFATLRACAPVDPAQPVGYPGLREDEKLRAARSDGVAMDFALWDEVRKVASAEGVEPPTLVSGSNEVGA</sequence>
<gene>
    <name evidence="3" type="ORF">AWN90_15020</name>
</gene>
<protein>
    <submittedName>
        <fullName evidence="3">Lactate dehydrogenase</fullName>
    </submittedName>
</protein>
<keyword evidence="2" id="KW-0560">Oxidoreductase</keyword>
<dbReference type="Pfam" id="PF02615">
    <property type="entry name" value="Ldh_2"/>
    <property type="match status" value="1"/>
</dbReference>
<dbReference type="PANTHER" id="PTHR11091:SF0">
    <property type="entry name" value="MALATE DEHYDROGENASE"/>
    <property type="match status" value="1"/>
</dbReference>
<dbReference type="SUPFAM" id="SSF89733">
    <property type="entry name" value="L-sulfolactate dehydrogenase-like"/>
    <property type="match status" value="1"/>
</dbReference>
<accession>A0A164I2V9</accession>
<dbReference type="PANTHER" id="PTHR11091">
    <property type="entry name" value="OXIDOREDUCTASE-RELATED"/>
    <property type="match status" value="1"/>
</dbReference>
<evidence type="ECO:0000256" key="2">
    <source>
        <dbReference type="ARBA" id="ARBA00023002"/>
    </source>
</evidence>
<dbReference type="Gene3D" id="1.10.1530.10">
    <property type="match status" value="1"/>
</dbReference>
<dbReference type="EMBL" id="LWGR01000021">
    <property type="protein sequence ID" value="KZM69050.1"/>
    <property type="molecule type" value="Genomic_DNA"/>
</dbReference>
<dbReference type="Gene3D" id="3.30.1370.60">
    <property type="entry name" value="Hypothetical oxidoreductase yiak, domain 2"/>
    <property type="match status" value="1"/>
</dbReference>
<organism evidence="3 4">
    <name type="scientific">Nocardia terpenica</name>
    <dbReference type="NCBI Taxonomy" id="455432"/>
    <lineage>
        <taxon>Bacteria</taxon>
        <taxon>Bacillati</taxon>
        <taxon>Actinomycetota</taxon>
        <taxon>Actinomycetes</taxon>
        <taxon>Mycobacteriales</taxon>
        <taxon>Nocardiaceae</taxon>
        <taxon>Nocardia</taxon>
    </lineage>
</organism>
<dbReference type="InterPro" id="IPR003767">
    <property type="entry name" value="Malate/L-lactate_DH-like"/>
</dbReference>